<gene>
    <name evidence="1" type="ORF">HINF_LOCUS5191</name>
    <name evidence="2" type="ORF">HINF_LOCUS55080</name>
</gene>
<evidence type="ECO:0000313" key="2">
    <source>
        <dbReference type="EMBL" id="CAL6071307.1"/>
    </source>
</evidence>
<dbReference type="EMBL" id="CAXDID020000290">
    <property type="protein sequence ID" value="CAL6071307.1"/>
    <property type="molecule type" value="Genomic_DNA"/>
</dbReference>
<accession>A0AA86THP2</accession>
<proteinExistence type="predicted"/>
<protein>
    <submittedName>
        <fullName evidence="2">Hypothetical_protein</fullName>
    </submittedName>
</protein>
<keyword evidence="3" id="KW-1185">Reference proteome</keyword>
<evidence type="ECO:0000313" key="3">
    <source>
        <dbReference type="Proteomes" id="UP001642409"/>
    </source>
</evidence>
<sequence>MLTDFVLLLVYFMLNFPRQCFAVFLCITLACLNQNTQLIVVNFLKDELAIISENLQFISFMDFVKPVSILLVDEKHIIYISGLTFVYQMNKFWISQKQKQIDQGKNLTAVFVLNIRKIVQKALKRVETVVQDPKLSD</sequence>
<comment type="caution">
    <text evidence="1">The sequence shown here is derived from an EMBL/GenBank/DDBJ whole genome shotgun (WGS) entry which is preliminary data.</text>
</comment>
<organism evidence="1">
    <name type="scientific">Hexamita inflata</name>
    <dbReference type="NCBI Taxonomy" id="28002"/>
    <lineage>
        <taxon>Eukaryota</taxon>
        <taxon>Metamonada</taxon>
        <taxon>Diplomonadida</taxon>
        <taxon>Hexamitidae</taxon>
        <taxon>Hexamitinae</taxon>
        <taxon>Hexamita</taxon>
    </lineage>
</organism>
<dbReference type="EMBL" id="CATOUU010000134">
    <property type="protein sequence ID" value="CAI9917546.1"/>
    <property type="molecule type" value="Genomic_DNA"/>
</dbReference>
<dbReference type="Proteomes" id="UP001642409">
    <property type="component" value="Unassembled WGS sequence"/>
</dbReference>
<dbReference type="AlphaFoldDB" id="A0AA86THP2"/>
<name>A0AA86THP2_9EUKA</name>
<reference evidence="2 3" key="2">
    <citation type="submission" date="2024-07" db="EMBL/GenBank/DDBJ databases">
        <authorList>
            <person name="Akdeniz Z."/>
        </authorList>
    </citation>
    <scope>NUCLEOTIDE SEQUENCE [LARGE SCALE GENOMIC DNA]</scope>
</reference>
<reference evidence="1" key="1">
    <citation type="submission" date="2023-06" db="EMBL/GenBank/DDBJ databases">
        <authorList>
            <person name="Kurt Z."/>
        </authorList>
    </citation>
    <scope>NUCLEOTIDE SEQUENCE</scope>
</reference>
<evidence type="ECO:0000313" key="1">
    <source>
        <dbReference type="EMBL" id="CAI9917546.1"/>
    </source>
</evidence>